<dbReference type="PANTHER" id="PTHR41521">
    <property type="match status" value="1"/>
</dbReference>
<reference evidence="2" key="1">
    <citation type="submission" date="2018-05" db="EMBL/GenBank/DDBJ databases">
        <authorList>
            <person name="Lanie J.A."/>
            <person name="Ng W.-L."/>
            <person name="Kazmierczak K.M."/>
            <person name="Andrzejewski T.M."/>
            <person name="Davidsen T.M."/>
            <person name="Wayne K.J."/>
            <person name="Tettelin H."/>
            <person name="Glass J.I."/>
            <person name="Rusch D."/>
            <person name="Podicherti R."/>
            <person name="Tsui H.-C.T."/>
            <person name="Winkler M.E."/>
        </authorList>
    </citation>
    <scope>NUCLEOTIDE SEQUENCE</scope>
</reference>
<evidence type="ECO:0000313" key="2">
    <source>
        <dbReference type="EMBL" id="SVA35497.1"/>
    </source>
</evidence>
<proteinExistence type="predicted"/>
<feature type="domain" description="DUF1330" evidence="1">
    <location>
        <begin position="2"/>
        <end position="96"/>
    </location>
</feature>
<name>A0A381V740_9ZZZZ</name>
<dbReference type="EMBL" id="UINC01007877">
    <property type="protein sequence ID" value="SVA35497.1"/>
    <property type="molecule type" value="Genomic_DNA"/>
</dbReference>
<sequence length="98" mass="10997">MSAYWVARAKINDPVQYKKYTDPIAPVIDEYGGRILVRGGRYEVLEGTTKFERHAVIEFPSMEAVLACYNSKEYQAARHFRLGGVGENELVIVEGVTG</sequence>
<dbReference type="SUPFAM" id="SSF54909">
    <property type="entry name" value="Dimeric alpha+beta barrel"/>
    <property type="match status" value="1"/>
</dbReference>
<evidence type="ECO:0000259" key="1">
    <source>
        <dbReference type="Pfam" id="PF07045"/>
    </source>
</evidence>
<dbReference type="InterPro" id="IPR010753">
    <property type="entry name" value="DUF1330"/>
</dbReference>
<dbReference type="Pfam" id="PF07045">
    <property type="entry name" value="DUF1330"/>
    <property type="match status" value="1"/>
</dbReference>
<dbReference type="PANTHER" id="PTHR41521:SF4">
    <property type="entry name" value="BLR0684 PROTEIN"/>
    <property type="match status" value="1"/>
</dbReference>
<dbReference type="AlphaFoldDB" id="A0A381V740"/>
<gene>
    <name evidence="2" type="ORF">METZ01_LOCUS88351</name>
</gene>
<protein>
    <recommendedName>
        <fullName evidence="1">DUF1330 domain-containing protein</fullName>
    </recommendedName>
</protein>
<accession>A0A381V740</accession>
<organism evidence="2">
    <name type="scientific">marine metagenome</name>
    <dbReference type="NCBI Taxonomy" id="408172"/>
    <lineage>
        <taxon>unclassified sequences</taxon>
        <taxon>metagenomes</taxon>
        <taxon>ecological metagenomes</taxon>
    </lineage>
</organism>
<dbReference type="Gene3D" id="3.30.70.100">
    <property type="match status" value="1"/>
</dbReference>
<dbReference type="InterPro" id="IPR011008">
    <property type="entry name" value="Dimeric_a/b-barrel"/>
</dbReference>